<dbReference type="RefSeq" id="XP_007925003.1">
    <property type="nucleotide sequence ID" value="XM_007926812.1"/>
</dbReference>
<name>M2ZZN9_PSEFD</name>
<proteinExistence type="predicted"/>
<dbReference type="GeneID" id="19337228"/>
<gene>
    <name evidence="1" type="ORF">MYCFIDRAFT_210864</name>
</gene>
<evidence type="ECO:0000313" key="1">
    <source>
        <dbReference type="EMBL" id="EME84379.1"/>
    </source>
</evidence>
<dbReference type="EMBL" id="KB446557">
    <property type="protein sequence ID" value="EME84379.1"/>
    <property type="molecule type" value="Genomic_DNA"/>
</dbReference>
<evidence type="ECO:0000313" key="2">
    <source>
        <dbReference type="Proteomes" id="UP000016932"/>
    </source>
</evidence>
<protein>
    <submittedName>
        <fullName evidence="1">Uncharacterized protein</fullName>
    </submittedName>
</protein>
<keyword evidence="2" id="KW-1185">Reference proteome</keyword>
<reference evidence="1 2" key="1">
    <citation type="journal article" date="2012" name="PLoS Pathog.">
        <title>Diverse lifestyles and strategies of plant pathogenesis encoded in the genomes of eighteen Dothideomycetes fungi.</title>
        <authorList>
            <person name="Ohm R.A."/>
            <person name="Feau N."/>
            <person name="Henrissat B."/>
            <person name="Schoch C.L."/>
            <person name="Horwitz B.A."/>
            <person name="Barry K.W."/>
            <person name="Condon B.J."/>
            <person name="Copeland A.C."/>
            <person name="Dhillon B."/>
            <person name="Glaser F."/>
            <person name="Hesse C.N."/>
            <person name="Kosti I."/>
            <person name="LaButti K."/>
            <person name="Lindquist E.A."/>
            <person name="Lucas S."/>
            <person name="Salamov A.A."/>
            <person name="Bradshaw R.E."/>
            <person name="Ciuffetti L."/>
            <person name="Hamelin R.C."/>
            <person name="Kema G.H.J."/>
            <person name="Lawrence C."/>
            <person name="Scott J.A."/>
            <person name="Spatafora J.W."/>
            <person name="Turgeon B.G."/>
            <person name="de Wit P.J.G.M."/>
            <person name="Zhong S."/>
            <person name="Goodwin S.B."/>
            <person name="Grigoriev I.V."/>
        </authorList>
    </citation>
    <scope>NUCLEOTIDE SEQUENCE [LARGE SCALE GENOMIC DNA]</scope>
    <source>
        <strain evidence="1 2">CIRAD86</strain>
    </source>
</reference>
<dbReference type="AlphaFoldDB" id="M2ZZN9"/>
<dbReference type="KEGG" id="pfj:MYCFIDRAFT_210864"/>
<sequence>MAMLQPMQNFQPKETLPEIPSCRRRNVRMRSERRRCGYIPALRGIGIPFALLSFRLQCCSAGRPTGFHYGHSDRENFLNWQFFRIKVRRCVLLCVSGTGLLSLHARLTTCVYFVASTAF</sequence>
<dbReference type="HOGENOM" id="CLU_2062501_0_0_1"/>
<accession>M2ZZN9</accession>
<organism evidence="1 2">
    <name type="scientific">Pseudocercospora fijiensis (strain CIRAD86)</name>
    <name type="common">Black leaf streak disease fungus</name>
    <name type="synonym">Mycosphaerella fijiensis</name>
    <dbReference type="NCBI Taxonomy" id="383855"/>
    <lineage>
        <taxon>Eukaryota</taxon>
        <taxon>Fungi</taxon>
        <taxon>Dikarya</taxon>
        <taxon>Ascomycota</taxon>
        <taxon>Pezizomycotina</taxon>
        <taxon>Dothideomycetes</taxon>
        <taxon>Dothideomycetidae</taxon>
        <taxon>Mycosphaerellales</taxon>
        <taxon>Mycosphaerellaceae</taxon>
        <taxon>Pseudocercospora</taxon>
    </lineage>
</organism>
<dbReference type="VEuPathDB" id="FungiDB:MYCFIDRAFT_210864"/>
<dbReference type="Proteomes" id="UP000016932">
    <property type="component" value="Unassembled WGS sequence"/>
</dbReference>